<proteinExistence type="predicted"/>
<accession>S2K8R6</accession>
<dbReference type="VEuPathDB" id="FungiDB:HMPREF1544_01316"/>
<feature type="region of interest" description="Disordered" evidence="1">
    <location>
        <begin position="1"/>
        <end position="27"/>
    </location>
</feature>
<evidence type="ECO:0000256" key="1">
    <source>
        <dbReference type="SAM" id="MobiDB-lite"/>
    </source>
</evidence>
<dbReference type="InParanoid" id="S2K8R6"/>
<gene>
    <name evidence="2" type="ORF">HMPREF1544_01316</name>
</gene>
<dbReference type="EMBL" id="KE123905">
    <property type="protein sequence ID" value="EPB91808.1"/>
    <property type="molecule type" value="Genomic_DNA"/>
</dbReference>
<evidence type="ECO:0000313" key="3">
    <source>
        <dbReference type="Proteomes" id="UP000014254"/>
    </source>
</evidence>
<protein>
    <submittedName>
        <fullName evidence="2">Uncharacterized protein</fullName>
    </submittedName>
</protein>
<feature type="compositionally biased region" description="Polar residues" evidence="1">
    <location>
        <begin position="12"/>
        <end position="21"/>
    </location>
</feature>
<dbReference type="AlphaFoldDB" id="S2K8R6"/>
<organism evidence="2 3">
    <name type="scientific">Mucor circinelloides f. circinelloides (strain 1006PhL)</name>
    <name type="common">Mucormycosis agent</name>
    <name type="synonym">Calyptromyces circinelloides</name>
    <dbReference type="NCBI Taxonomy" id="1220926"/>
    <lineage>
        <taxon>Eukaryota</taxon>
        <taxon>Fungi</taxon>
        <taxon>Fungi incertae sedis</taxon>
        <taxon>Mucoromycota</taxon>
        <taxon>Mucoromycotina</taxon>
        <taxon>Mucoromycetes</taxon>
        <taxon>Mucorales</taxon>
        <taxon>Mucorineae</taxon>
        <taxon>Mucoraceae</taxon>
        <taxon>Mucor</taxon>
    </lineage>
</organism>
<dbReference type="Proteomes" id="UP000014254">
    <property type="component" value="Unassembled WGS sequence"/>
</dbReference>
<keyword evidence="3" id="KW-1185">Reference proteome</keyword>
<evidence type="ECO:0000313" key="2">
    <source>
        <dbReference type="EMBL" id="EPB91808.1"/>
    </source>
</evidence>
<sequence length="49" mass="5782">MEHCDSIHNNRRTSPSTTKDINTGPDLYDSNFHCKSSNIEYNGRNEYRY</sequence>
<name>S2K8R6_MUCC1</name>
<reference evidence="3" key="1">
    <citation type="submission" date="2013-05" db="EMBL/GenBank/DDBJ databases">
        <title>The Genome sequence of Mucor circinelloides f. circinelloides 1006PhL.</title>
        <authorList>
            <consortium name="The Broad Institute Genomics Platform"/>
            <person name="Cuomo C."/>
            <person name="Earl A."/>
            <person name="Findley K."/>
            <person name="Lee S.C."/>
            <person name="Walker B."/>
            <person name="Young S."/>
            <person name="Zeng Q."/>
            <person name="Gargeya S."/>
            <person name="Fitzgerald M."/>
            <person name="Haas B."/>
            <person name="Abouelleil A."/>
            <person name="Allen A.W."/>
            <person name="Alvarado L."/>
            <person name="Arachchi H.M."/>
            <person name="Berlin A.M."/>
            <person name="Chapman S.B."/>
            <person name="Gainer-Dewar J."/>
            <person name="Goldberg J."/>
            <person name="Griggs A."/>
            <person name="Gujja S."/>
            <person name="Hansen M."/>
            <person name="Howarth C."/>
            <person name="Imamovic A."/>
            <person name="Ireland A."/>
            <person name="Larimer J."/>
            <person name="McCowan C."/>
            <person name="Murphy C."/>
            <person name="Pearson M."/>
            <person name="Poon T.W."/>
            <person name="Priest M."/>
            <person name="Roberts A."/>
            <person name="Saif S."/>
            <person name="Shea T."/>
            <person name="Sisk P."/>
            <person name="Sykes S."/>
            <person name="Wortman J."/>
            <person name="Nusbaum C."/>
            <person name="Birren B."/>
        </authorList>
    </citation>
    <scope>NUCLEOTIDE SEQUENCE [LARGE SCALE GENOMIC DNA]</scope>
    <source>
        <strain evidence="3">1006PhL</strain>
    </source>
</reference>